<feature type="transmembrane region" description="Helical" evidence="6">
    <location>
        <begin position="211"/>
        <end position="229"/>
    </location>
</feature>
<organism evidence="7 8">
    <name type="scientific">Neisseria mucosa C102</name>
    <dbReference type="NCBI Taxonomy" id="435832"/>
    <lineage>
        <taxon>Bacteria</taxon>
        <taxon>Pseudomonadati</taxon>
        <taxon>Pseudomonadota</taxon>
        <taxon>Betaproteobacteria</taxon>
        <taxon>Neisseriales</taxon>
        <taxon>Neisseriaceae</taxon>
        <taxon>Neisseria</taxon>
    </lineage>
</organism>
<gene>
    <name evidence="7" type="ORF">HMPREF0604_00654</name>
</gene>
<evidence type="ECO:0000313" key="7">
    <source>
        <dbReference type="EMBL" id="EFV81198.1"/>
    </source>
</evidence>
<feature type="transmembrane region" description="Helical" evidence="6">
    <location>
        <begin position="171"/>
        <end position="199"/>
    </location>
</feature>
<evidence type="ECO:0000256" key="2">
    <source>
        <dbReference type="ARBA" id="ARBA00022692"/>
    </source>
</evidence>
<feature type="transmembrane region" description="Helical" evidence="6">
    <location>
        <begin position="30"/>
        <end position="52"/>
    </location>
</feature>
<dbReference type="EMBL" id="ACRG01000004">
    <property type="protein sequence ID" value="EFV81198.1"/>
    <property type="molecule type" value="Genomic_DNA"/>
</dbReference>
<accession>A0ABP2KFQ1</accession>
<feature type="region of interest" description="Disordered" evidence="5">
    <location>
        <begin position="351"/>
        <end position="375"/>
    </location>
</feature>
<sequence length="375" mass="39753">MMDLLLYSSIRDYIYARISFFTEHVLSKNLTLAFTIIVALLTLWIMIQGYLIATGRSQEGLKGFVYGLGKTYLIVAVALGVAAGGDFSVRVLTDTLSDGISQIMTGDSDVGSKCLTQDSKSIIGCRIDQNLTATQSMMGILDGIDTADSEYLEGKVTQARWFVGVGTAGPAIVAGTMLIMFRIAMALFIGFAPIFILCLLFKKTAPLFQKWLYYGLATIFSSVMLGVMAEISMDLVGNIAITDAVSNIAAALTGGNVGGIMQTVTQQLGLGLMLSTLLITVPPMAGAWFNGMMAGFSAYSVIGNGNRQEVPPHLDGGASQRVNYNIPNNSGNSTNLYSNAHYDPSIWTTGGTKSGGTATDAMKSPSQPGKGNTSI</sequence>
<evidence type="ECO:0000256" key="6">
    <source>
        <dbReference type="SAM" id="Phobius"/>
    </source>
</evidence>
<feature type="transmembrane region" description="Helical" evidence="6">
    <location>
        <begin position="268"/>
        <end position="289"/>
    </location>
</feature>
<name>A0ABP2KFQ1_NEIMU</name>
<keyword evidence="8" id="KW-1185">Reference proteome</keyword>
<keyword evidence="3 6" id="KW-1133">Transmembrane helix</keyword>
<dbReference type="Proteomes" id="UP000003612">
    <property type="component" value="Unassembled WGS sequence"/>
</dbReference>
<evidence type="ECO:0000256" key="5">
    <source>
        <dbReference type="SAM" id="MobiDB-lite"/>
    </source>
</evidence>
<evidence type="ECO:0000256" key="1">
    <source>
        <dbReference type="ARBA" id="ARBA00004141"/>
    </source>
</evidence>
<dbReference type="RefSeq" id="WP_003746760.1">
    <property type="nucleotide sequence ID" value="NZ_GL635793.1"/>
</dbReference>
<comment type="subcellular location">
    <subcellularLocation>
        <location evidence="1">Membrane</location>
        <topology evidence="1">Multi-pass membrane protein</topology>
    </subcellularLocation>
</comment>
<evidence type="ECO:0000313" key="8">
    <source>
        <dbReference type="Proteomes" id="UP000003612"/>
    </source>
</evidence>
<keyword evidence="2 6" id="KW-0812">Transmembrane</keyword>
<dbReference type="Pfam" id="PF04610">
    <property type="entry name" value="TrbL"/>
    <property type="match status" value="1"/>
</dbReference>
<feature type="compositionally biased region" description="Polar residues" evidence="5">
    <location>
        <begin position="364"/>
        <end position="375"/>
    </location>
</feature>
<evidence type="ECO:0000256" key="4">
    <source>
        <dbReference type="ARBA" id="ARBA00023136"/>
    </source>
</evidence>
<dbReference type="InterPro" id="IPR007688">
    <property type="entry name" value="Conjugal_tfr_TrbL/VirB6"/>
</dbReference>
<keyword evidence="4 6" id="KW-0472">Membrane</keyword>
<comment type="caution">
    <text evidence="7">The sequence shown here is derived from an EMBL/GenBank/DDBJ whole genome shotgun (WGS) entry which is preliminary data.</text>
</comment>
<proteinExistence type="predicted"/>
<reference evidence="7 8" key="1">
    <citation type="submission" date="2010-12" db="EMBL/GenBank/DDBJ databases">
        <title>The Genome Sequence of Neisseria mucosa strain C102.</title>
        <authorList>
            <consortium name="The Broad Institute Genome Sequencing Platform"/>
            <person name="Earl A."/>
            <person name="Ward D."/>
            <person name="Feldgarden M."/>
            <person name="Gevers D."/>
            <person name="Sibley C.D."/>
            <person name="Field T.R."/>
            <person name="Grinwis M."/>
            <person name="Eshaghurshan C.S."/>
            <person name="Surette M."/>
            <person name="Young S.K."/>
            <person name="Zeng Q."/>
            <person name="Gargeya S."/>
            <person name="Fitzgerald M."/>
            <person name="Haas B."/>
            <person name="Abouelleil A."/>
            <person name="Alvarado L."/>
            <person name="Arachchi H.M."/>
            <person name="Berlin A."/>
            <person name="Brown A."/>
            <person name="Chapman S.B."/>
            <person name="Chen Z."/>
            <person name="Dunbar C."/>
            <person name="Freedman E."/>
            <person name="Gearin G."/>
            <person name="Gellesch M."/>
            <person name="Goldberg J."/>
            <person name="Griggs A."/>
            <person name="Gujja S."/>
            <person name="Heilman E."/>
            <person name="Heiman D."/>
            <person name="Howarth C."/>
            <person name="Larson L."/>
            <person name="Lui A."/>
            <person name="MacDonald P.J.P."/>
            <person name="Mehta T."/>
            <person name="Montmayeur A."/>
            <person name="Murphy C."/>
            <person name="Neiman D."/>
            <person name="Pearson M."/>
            <person name="Priest M."/>
            <person name="Roberts A."/>
            <person name="Saif S."/>
            <person name="Shea T."/>
            <person name="Shenoy N."/>
            <person name="Sisk P."/>
            <person name="Stolte C."/>
            <person name="Sykes S."/>
            <person name="White J."/>
            <person name="Yandava C."/>
            <person name="Nusbaum C."/>
            <person name="Birren B."/>
        </authorList>
    </citation>
    <scope>NUCLEOTIDE SEQUENCE [LARGE SCALE GENOMIC DNA]</scope>
    <source>
        <strain evidence="7 8">C102</strain>
    </source>
</reference>
<feature type="transmembrane region" description="Helical" evidence="6">
    <location>
        <begin position="64"/>
        <end position="83"/>
    </location>
</feature>
<protein>
    <submittedName>
        <fullName evidence="7">VirB6 protein</fullName>
    </submittedName>
</protein>
<evidence type="ECO:0000256" key="3">
    <source>
        <dbReference type="ARBA" id="ARBA00022989"/>
    </source>
</evidence>